<dbReference type="EMBL" id="JABXBU010000002">
    <property type="protein sequence ID" value="KAF8795457.1"/>
    <property type="molecule type" value="Genomic_DNA"/>
</dbReference>
<name>A0A8T0FWH0_ARGBR</name>
<dbReference type="InterPro" id="IPR036397">
    <property type="entry name" value="RNaseH_sf"/>
</dbReference>
<dbReference type="AlphaFoldDB" id="A0A8T0FWH0"/>
<dbReference type="PANTHER" id="PTHR46060">
    <property type="entry name" value="MARINER MOS1 TRANSPOSASE-LIKE PROTEIN"/>
    <property type="match status" value="1"/>
</dbReference>
<dbReference type="Gene3D" id="3.30.420.10">
    <property type="entry name" value="Ribonuclease H-like superfamily/Ribonuclease H"/>
    <property type="match status" value="1"/>
</dbReference>
<accession>A0A8T0FWH0</accession>
<dbReference type="Proteomes" id="UP000807504">
    <property type="component" value="Unassembled WGS sequence"/>
</dbReference>
<keyword evidence="2" id="KW-1185">Reference proteome</keyword>
<dbReference type="GO" id="GO:0003676">
    <property type="term" value="F:nucleic acid binding"/>
    <property type="evidence" value="ECO:0007669"/>
    <property type="project" value="InterPro"/>
</dbReference>
<gene>
    <name evidence="1" type="ORF">HNY73_003302</name>
</gene>
<sequence>MILKLSSIHRSCFSTDLKAGDVFGLDSNYSEAVEKDRQTRFVGRTEQTKRSSIVLKICLPKVINEIRKNNKNRRIILHPDNVSSHTARETMDYFKDKDIERMSHCPYSPDLSPNDFFLFPYVKQKISGQRFSSPQEAVDGFQNYVSDIIFRVAKLFQELV</sequence>
<proteinExistence type="predicted"/>
<dbReference type="PANTHER" id="PTHR46060:SF1">
    <property type="entry name" value="MARINER MOS1 TRANSPOSASE-LIKE PROTEIN"/>
    <property type="match status" value="1"/>
</dbReference>
<evidence type="ECO:0000313" key="2">
    <source>
        <dbReference type="Proteomes" id="UP000807504"/>
    </source>
</evidence>
<comment type="caution">
    <text evidence="1">The sequence shown here is derived from an EMBL/GenBank/DDBJ whole genome shotgun (WGS) entry which is preliminary data.</text>
</comment>
<evidence type="ECO:0000313" key="1">
    <source>
        <dbReference type="EMBL" id="KAF8795457.1"/>
    </source>
</evidence>
<dbReference type="InterPro" id="IPR052709">
    <property type="entry name" value="Transposase-MT_Hybrid"/>
</dbReference>
<reference evidence="1" key="2">
    <citation type="submission" date="2020-06" db="EMBL/GenBank/DDBJ databases">
        <authorList>
            <person name="Sheffer M."/>
        </authorList>
    </citation>
    <scope>NUCLEOTIDE SEQUENCE</scope>
</reference>
<reference evidence="1" key="1">
    <citation type="journal article" date="2020" name="bioRxiv">
        <title>Chromosome-level reference genome of the European wasp spider Argiope bruennichi: a resource for studies on range expansion and evolutionary adaptation.</title>
        <authorList>
            <person name="Sheffer M.M."/>
            <person name="Hoppe A."/>
            <person name="Krehenwinkel H."/>
            <person name="Uhl G."/>
            <person name="Kuss A.W."/>
            <person name="Jensen L."/>
            <person name="Jensen C."/>
            <person name="Gillespie R.G."/>
            <person name="Hoff K.J."/>
            <person name="Prost S."/>
        </authorList>
    </citation>
    <scope>NUCLEOTIDE SEQUENCE</scope>
</reference>
<organism evidence="1 2">
    <name type="scientific">Argiope bruennichi</name>
    <name type="common">Wasp spider</name>
    <name type="synonym">Aranea bruennichi</name>
    <dbReference type="NCBI Taxonomy" id="94029"/>
    <lineage>
        <taxon>Eukaryota</taxon>
        <taxon>Metazoa</taxon>
        <taxon>Ecdysozoa</taxon>
        <taxon>Arthropoda</taxon>
        <taxon>Chelicerata</taxon>
        <taxon>Arachnida</taxon>
        <taxon>Araneae</taxon>
        <taxon>Araneomorphae</taxon>
        <taxon>Entelegynae</taxon>
        <taxon>Araneoidea</taxon>
        <taxon>Araneidae</taxon>
        <taxon>Argiope</taxon>
    </lineage>
</organism>
<protein>
    <submittedName>
        <fullName evidence="1">Histone-lysine N-methyltransferase SETMAR like protein</fullName>
    </submittedName>
</protein>